<dbReference type="GO" id="GO:0003700">
    <property type="term" value="F:DNA-binding transcription factor activity"/>
    <property type="evidence" value="ECO:0007669"/>
    <property type="project" value="InterPro"/>
</dbReference>
<evidence type="ECO:0000256" key="5">
    <source>
        <dbReference type="ARBA" id="ARBA00023242"/>
    </source>
</evidence>
<dbReference type="PANTHER" id="PTHR31072:SF91">
    <property type="entry name" value="TRANSCRIPTION FACTOR TCP6"/>
    <property type="match status" value="1"/>
</dbReference>
<dbReference type="InterPro" id="IPR005333">
    <property type="entry name" value="Transcription_factor_TCP"/>
</dbReference>
<evidence type="ECO:0000256" key="1">
    <source>
        <dbReference type="ARBA" id="ARBA00004123"/>
    </source>
</evidence>
<sequence>MASETALYKLSSDNHSPMPVQPSRHHLVQPLRTVLPHPAIAAAVESSAAKPAKTKLGLSRTANGSSLTTKDRHTKVNGRGRRVRIPALCAARVFQLTRELGHRSDGETIEWLLRQAEPAIIAATGTGTVPADNISTAPTIPLSRSPASVQAPVNKVLQPMLPPSCRLDLCQSSPPPPPMGLEFDPNAYRHMPFTALLLQPAVEEEEEEAEERHRGVVEDH</sequence>
<feature type="region of interest" description="Disordered" evidence="6">
    <location>
        <begin position="52"/>
        <end position="77"/>
    </location>
</feature>
<protein>
    <recommendedName>
        <fullName evidence="7">TCP domain-containing protein</fullName>
    </recommendedName>
</protein>
<keyword evidence="4" id="KW-0804">Transcription</keyword>
<reference evidence="8" key="1">
    <citation type="submission" date="2023-05" db="EMBL/GenBank/DDBJ databases">
        <authorList>
            <person name="Huff M."/>
        </authorList>
    </citation>
    <scope>NUCLEOTIDE SEQUENCE</scope>
</reference>
<evidence type="ECO:0000313" key="9">
    <source>
        <dbReference type="Proteomes" id="UP000834106"/>
    </source>
</evidence>
<evidence type="ECO:0000256" key="3">
    <source>
        <dbReference type="ARBA" id="ARBA00023125"/>
    </source>
</evidence>
<comment type="subcellular location">
    <subcellularLocation>
        <location evidence="1">Nucleus</location>
    </subcellularLocation>
</comment>
<accession>A0AAD1ZB06</accession>
<evidence type="ECO:0000256" key="2">
    <source>
        <dbReference type="ARBA" id="ARBA00023015"/>
    </source>
</evidence>
<dbReference type="GO" id="GO:0005634">
    <property type="term" value="C:nucleus"/>
    <property type="evidence" value="ECO:0007669"/>
    <property type="project" value="UniProtKB-SubCell"/>
</dbReference>
<evidence type="ECO:0000256" key="6">
    <source>
        <dbReference type="SAM" id="MobiDB-lite"/>
    </source>
</evidence>
<organism evidence="8 9">
    <name type="scientific">Fraxinus pennsylvanica</name>
    <dbReference type="NCBI Taxonomy" id="56036"/>
    <lineage>
        <taxon>Eukaryota</taxon>
        <taxon>Viridiplantae</taxon>
        <taxon>Streptophyta</taxon>
        <taxon>Embryophyta</taxon>
        <taxon>Tracheophyta</taxon>
        <taxon>Spermatophyta</taxon>
        <taxon>Magnoliopsida</taxon>
        <taxon>eudicotyledons</taxon>
        <taxon>Gunneridae</taxon>
        <taxon>Pentapetalae</taxon>
        <taxon>asterids</taxon>
        <taxon>lamiids</taxon>
        <taxon>Lamiales</taxon>
        <taxon>Oleaceae</taxon>
        <taxon>Oleeae</taxon>
        <taxon>Fraxinus</taxon>
    </lineage>
</organism>
<evidence type="ECO:0000256" key="4">
    <source>
        <dbReference type="ARBA" id="ARBA00023163"/>
    </source>
</evidence>
<feature type="region of interest" description="Disordered" evidence="6">
    <location>
        <begin position="1"/>
        <end position="23"/>
    </location>
</feature>
<dbReference type="AlphaFoldDB" id="A0AAD1ZB06"/>
<keyword evidence="9" id="KW-1185">Reference proteome</keyword>
<keyword evidence="5" id="KW-0539">Nucleus</keyword>
<dbReference type="PANTHER" id="PTHR31072">
    <property type="entry name" value="TRANSCRIPTION FACTOR TCP4-RELATED"/>
    <property type="match status" value="1"/>
</dbReference>
<keyword evidence="3" id="KW-0238">DNA-binding</keyword>
<dbReference type="GO" id="GO:0043565">
    <property type="term" value="F:sequence-specific DNA binding"/>
    <property type="evidence" value="ECO:0007669"/>
    <property type="project" value="TreeGrafter"/>
</dbReference>
<dbReference type="InterPro" id="IPR017887">
    <property type="entry name" value="TF_TCP_subgr"/>
</dbReference>
<name>A0AAD1ZB06_9LAMI</name>
<gene>
    <name evidence="8" type="ORF">FPE_LOCUS13758</name>
</gene>
<feature type="domain" description="TCP" evidence="7">
    <location>
        <begin position="68"/>
        <end position="139"/>
    </location>
</feature>
<proteinExistence type="predicted"/>
<keyword evidence="2" id="KW-0805">Transcription regulation</keyword>
<dbReference type="EMBL" id="OU503043">
    <property type="protein sequence ID" value="CAI9766328.1"/>
    <property type="molecule type" value="Genomic_DNA"/>
</dbReference>
<dbReference type="Proteomes" id="UP000834106">
    <property type="component" value="Chromosome 8"/>
</dbReference>
<evidence type="ECO:0000259" key="7">
    <source>
        <dbReference type="Pfam" id="PF03634"/>
    </source>
</evidence>
<evidence type="ECO:0000313" key="8">
    <source>
        <dbReference type="EMBL" id="CAI9766328.1"/>
    </source>
</evidence>
<dbReference type="Pfam" id="PF03634">
    <property type="entry name" value="TCP"/>
    <property type="match status" value="1"/>
</dbReference>